<dbReference type="Gene3D" id="3.40.710.10">
    <property type="entry name" value="DD-peptidase/beta-lactamase superfamily"/>
    <property type="match status" value="1"/>
</dbReference>
<dbReference type="SUPFAM" id="SSF56601">
    <property type="entry name" value="beta-lactamase/transpeptidase-like"/>
    <property type="match status" value="1"/>
</dbReference>
<dbReference type="Pfam" id="PF00144">
    <property type="entry name" value="Beta-lactamase"/>
    <property type="match status" value="1"/>
</dbReference>
<dbReference type="InterPro" id="IPR050789">
    <property type="entry name" value="Diverse_Enzym_Activities"/>
</dbReference>
<gene>
    <name evidence="3" type="ORF">FQY83_13695</name>
</gene>
<feature type="signal peptide" evidence="1">
    <location>
        <begin position="1"/>
        <end position="24"/>
    </location>
</feature>
<dbReference type="EMBL" id="VOHK01000005">
    <property type="protein sequence ID" value="TWT19396.1"/>
    <property type="molecule type" value="Genomic_DNA"/>
</dbReference>
<dbReference type="InterPro" id="IPR001466">
    <property type="entry name" value="Beta-lactam-related"/>
</dbReference>
<organism evidence="3 4">
    <name type="scientific">Luteimonas marina</name>
    <dbReference type="NCBI Taxonomy" id="488485"/>
    <lineage>
        <taxon>Bacteria</taxon>
        <taxon>Pseudomonadati</taxon>
        <taxon>Pseudomonadota</taxon>
        <taxon>Gammaproteobacteria</taxon>
        <taxon>Lysobacterales</taxon>
        <taxon>Lysobacteraceae</taxon>
        <taxon>Luteimonas</taxon>
    </lineage>
</organism>
<evidence type="ECO:0000313" key="4">
    <source>
        <dbReference type="Proteomes" id="UP000319980"/>
    </source>
</evidence>
<feature type="chain" id="PRO_5022935423" evidence="1">
    <location>
        <begin position="25"/>
        <end position="434"/>
    </location>
</feature>
<proteinExistence type="predicted"/>
<accession>A0A5C5U0H6</accession>
<protein>
    <submittedName>
        <fullName evidence="3">Beta-lactamase family protein</fullName>
    </submittedName>
</protein>
<dbReference type="Proteomes" id="UP000319980">
    <property type="component" value="Unassembled WGS sequence"/>
</dbReference>
<evidence type="ECO:0000256" key="1">
    <source>
        <dbReference type="SAM" id="SignalP"/>
    </source>
</evidence>
<name>A0A5C5U0H6_9GAMM</name>
<dbReference type="AlphaFoldDB" id="A0A5C5U0H6"/>
<keyword evidence="4" id="KW-1185">Reference proteome</keyword>
<keyword evidence="1" id="KW-0732">Signal</keyword>
<dbReference type="PANTHER" id="PTHR43283:SF3">
    <property type="entry name" value="BETA-LACTAMASE FAMILY PROTEIN (AFU_ORTHOLOGUE AFUA_5G07500)"/>
    <property type="match status" value="1"/>
</dbReference>
<dbReference type="OrthoDB" id="119951at2"/>
<evidence type="ECO:0000313" key="3">
    <source>
        <dbReference type="EMBL" id="TWT19396.1"/>
    </source>
</evidence>
<dbReference type="RefSeq" id="WP_146388512.1">
    <property type="nucleotide sequence ID" value="NZ_VOHK01000005.1"/>
</dbReference>
<comment type="caution">
    <text evidence="3">The sequence shown here is derived from an EMBL/GenBank/DDBJ whole genome shotgun (WGS) entry which is preliminary data.</text>
</comment>
<feature type="domain" description="Beta-lactamase-related" evidence="2">
    <location>
        <begin position="50"/>
        <end position="414"/>
    </location>
</feature>
<sequence>MHACPTRHVLLAACLAALTVCADAAFARERAPTATAAPHGISPERLARIDRVWQDYIDSGRLVGAVLLVQQDGKPVFVRAYGQRDREAGDPMREDTIFRIASQTKALVSVGAMMLMEEGRLLLDDPVGKYLPEWSKTTVAVAKDGGGYDTVPAKRPITIRDLLTHTAGISYVYGNEAAKQAWQDAGIEGWYFADRDEPMSAIVARMAALPMVAQPGEHIVYGYSTDILGVVIERASGQSLDAFLEQRLLRPLGMRDTHFYLPPEKAGRLATVYAAEGAATRRVPDVGSEGGAGATGQGRYVEGPRVAMSGGAGLLSTAHDYSRFLEMLRRGGELDGRRYLGRKSVELMTVDHLVEAKYWTPGAGFGLGFEVITDPGRFGAPGSTGAYGWGGAYHSTYWVDPAEGLTVVYLTQLIPAGDIDDQGKLRALIYQAIE</sequence>
<dbReference type="PANTHER" id="PTHR43283">
    <property type="entry name" value="BETA-LACTAMASE-RELATED"/>
    <property type="match status" value="1"/>
</dbReference>
<evidence type="ECO:0000259" key="2">
    <source>
        <dbReference type="Pfam" id="PF00144"/>
    </source>
</evidence>
<dbReference type="InterPro" id="IPR012338">
    <property type="entry name" value="Beta-lactam/transpept-like"/>
</dbReference>
<reference evidence="3 4" key="1">
    <citation type="journal article" date="2008" name="Int. J. Syst. Evol. Microbiol.">
        <title>Luteimonas marina sp. nov., isolated from seawater.</title>
        <authorList>
            <person name="Baik K.S."/>
            <person name="Park S.C."/>
            <person name="Kim M.S."/>
            <person name="Kim E.M."/>
            <person name="Park C."/>
            <person name="Chun J."/>
            <person name="Seong C.N."/>
        </authorList>
    </citation>
    <scope>NUCLEOTIDE SEQUENCE [LARGE SCALE GENOMIC DNA]</scope>
    <source>
        <strain evidence="3 4">FR1330</strain>
    </source>
</reference>